<dbReference type="GO" id="GO:0061798">
    <property type="term" value="F:GTP 3',8'-cyclase activity"/>
    <property type="evidence" value="ECO:0007669"/>
    <property type="project" value="UniProtKB-UniRule"/>
</dbReference>
<comment type="function">
    <text evidence="10">Catalyzes the cyclization of GTP to (8S)-3',8-cyclo-7,8-dihydroguanosine 5'-triphosphate.</text>
</comment>
<feature type="binding site" evidence="10">
    <location>
        <position position="160"/>
    </location>
    <ligand>
        <name>GTP</name>
        <dbReference type="ChEBI" id="CHEBI:37565"/>
    </ligand>
</feature>
<dbReference type="EC" id="4.1.99.22" evidence="10"/>
<dbReference type="GO" id="GO:0051539">
    <property type="term" value="F:4 iron, 4 sulfur cluster binding"/>
    <property type="evidence" value="ECO:0007669"/>
    <property type="project" value="UniProtKB-UniRule"/>
</dbReference>
<dbReference type="Gene3D" id="3.20.20.70">
    <property type="entry name" value="Aldolase class I"/>
    <property type="match status" value="1"/>
</dbReference>
<dbReference type="GO" id="GO:0061799">
    <property type="term" value="F:cyclic pyranopterin monophosphate synthase activity"/>
    <property type="evidence" value="ECO:0007669"/>
    <property type="project" value="TreeGrafter"/>
</dbReference>
<dbReference type="Pfam" id="PF06463">
    <property type="entry name" value="Mob_synth_C"/>
    <property type="match status" value="1"/>
</dbReference>
<proteinExistence type="inferred from homology"/>
<evidence type="ECO:0000313" key="11">
    <source>
        <dbReference type="EMBL" id="HAS8540745.1"/>
    </source>
</evidence>
<feature type="binding site" evidence="10">
    <location>
        <position position="24"/>
    </location>
    <ligand>
        <name>[4Fe-4S] cluster</name>
        <dbReference type="ChEBI" id="CHEBI:49883"/>
        <label>1</label>
        <note>4Fe-4S-S-AdoMet</note>
    </ligand>
</feature>
<feature type="binding site" evidence="10">
    <location>
        <position position="72"/>
    </location>
    <ligand>
        <name>S-adenosyl-L-methionine</name>
        <dbReference type="ChEBI" id="CHEBI:59789"/>
    </ligand>
</feature>
<keyword evidence="2 10" id="KW-0949">S-adenosyl-L-methionine</keyword>
<evidence type="ECO:0000256" key="8">
    <source>
        <dbReference type="ARBA" id="ARBA00023150"/>
    </source>
</evidence>
<dbReference type="InterPro" id="IPR010505">
    <property type="entry name" value="MoaA_twitch"/>
</dbReference>
<evidence type="ECO:0000256" key="7">
    <source>
        <dbReference type="ARBA" id="ARBA00023134"/>
    </source>
</evidence>
<gene>
    <name evidence="10 11" type="primary">moaA</name>
    <name evidence="11" type="ORF">I7730_13210</name>
</gene>
<dbReference type="InterPro" id="IPR007197">
    <property type="entry name" value="rSAM"/>
</dbReference>
<dbReference type="Pfam" id="PF04055">
    <property type="entry name" value="Radical_SAM"/>
    <property type="match status" value="1"/>
</dbReference>
<evidence type="ECO:0000256" key="2">
    <source>
        <dbReference type="ARBA" id="ARBA00022691"/>
    </source>
</evidence>
<evidence type="ECO:0000256" key="6">
    <source>
        <dbReference type="ARBA" id="ARBA00023014"/>
    </source>
</evidence>
<reference evidence="11" key="1">
    <citation type="journal article" date="2018" name="Genome Biol.">
        <title>SKESA: strategic k-mer extension for scrupulous assemblies.</title>
        <authorList>
            <person name="Souvorov A."/>
            <person name="Agarwala R."/>
            <person name="Lipman D.J."/>
        </authorList>
    </citation>
    <scope>NUCLEOTIDE SEQUENCE</scope>
    <source>
        <strain evidence="11">BCW_3452</strain>
    </source>
</reference>
<dbReference type="SFLD" id="SFLDS00029">
    <property type="entry name" value="Radical_SAM"/>
    <property type="match status" value="1"/>
</dbReference>
<keyword evidence="6 10" id="KW-0411">Iron-sulfur</keyword>
<dbReference type="CDD" id="cd21117">
    <property type="entry name" value="Twitch_MoaA"/>
    <property type="match status" value="1"/>
</dbReference>
<dbReference type="PROSITE" id="PS51918">
    <property type="entry name" value="RADICAL_SAM"/>
    <property type="match status" value="1"/>
</dbReference>
<dbReference type="InterPro" id="IPR040064">
    <property type="entry name" value="MoaA-like"/>
</dbReference>
<dbReference type="CDD" id="cd01335">
    <property type="entry name" value="Radical_SAM"/>
    <property type="match status" value="1"/>
</dbReference>
<dbReference type="SFLD" id="SFLDG01067">
    <property type="entry name" value="SPASM/twitch_domain_containing"/>
    <property type="match status" value="1"/>
</dbReference>
<feature type="binding site" evidence="10">
    <location>
        <position position="17"/>
    </location>
    <ligand>
        <name>GTP</name>
        <dbReference type="ChEBI" id="CHEBI:37565"/>
    </ligand>
</feature>
<comment type="caution">
    <text evidence="11">The sequence shown here is derived from an EMBL/GenBank/DDBJ whole genome shotgun (WGS) entry which is preliminary data.</text>
</comment>
<comment type="subunit">
    <text evidence="10">Monomer and homodimer.</text>
</comment>
<dbReference type="InterPro" id="IPR058240">
    <property type="entry name" value="rSAM_sf"/>
</dbReference>
<dbReference type="PANTHER" id="PTHR22960:SF28">
    <property type="entry name" value="GTP 3',8-CYCLASE"/>
    <property type="match status" value="1"/>
</dbReference>
<dbReference type="UniPathway" id="UPA00344"/>
<sequence length="329" mass="37273">MAQQFEDRFHRKFYYLRLSVTDVCNFKCTYCLPDGYQPSGQKNSSFLNLAEIRRVVKAFADCGTSKVRITGGEPSLRKDFTDIIHTVASTQGIKRVATTTNGYRMEKHIGEWKEAGLNQINVSVDSLDPRMFHQITGENKFHQVMSGIDRAFEVGFEQVKVNVVLMKDLNHNELPAFLHWIKHRPIQLRFIELMQTGEMDTLFQQHHVSGVAIRNHLIANGWLLKVKAANDGPAQVFVHPDYQGEIGLIMPYEKDFCASCNRLRVSAKGKLHLCLFGDRGVELRDLLQQDSQESALIERIQAELQTKSVSHFLNDGNTGMTPHLASIGG</sequence>
<dbReference type="InterPro" id="IPR013483">
    <property type="entry name" value="MoaA"/>
</dbReference>
<evidence type="ECO:0000256" key="4">
    <source>
        <dbReference type="ARBA" id="ARBA00022741"/>
    </source>
</evidence>
<feature type="binding site" evidence="10">
    <location>
        <position position="194"/>
    </location>
    <ligand>
        <name>S-adenosyl-L-methionine</name>
        <dbReference type="ChEBI" id="CHEBI:59789"/>
    </ligand>
</feature>
<feature type="binding site" evidence="10">
    <location>
        <position position="260"/>
    </location>
    <ligand>
        <name>[4Fe-4S] cluster</name>
        <dbReference type="ChEBI" id="CHEBI:49883"/>
        <label>2</label>
        <note>4Fe-4S-substrate</note>
    </ligand>
</feature>
<dbReference type="InterPro" id="IPR013785">
    <property type="entry name" value="Aldolase_TIM"/>
</dbReference>
<protein>
    <recommendedName>
        <fullName evidence="10">GTP 3',8-cyclase</fullName>
        <ecNumber evidence="10">4.1.99.22</ecNumber>
    </recommendedName>
    <alternativeName>
        <fullName evidence="10">Molybdenum cofactor biosynthesis protein A</fullName>
    </alternativeName>
</protein>
<comment type="catalytic activity">
    <reaction evidence="10">
        <text>GTP + AH2 + S-adenosyl-L-methionine = (8S)-3',8-cyclo-7,8-dihydroguanosine 5'-triphosphate + 5'-deoxyadenosine + L-methionine + A + H(+)</text>
        <dbReference type="Rhea" id="RHEA:49576"/>
        <dbReference type="ChEBI" id="CHEBI:13193"/>
        <dbReference type="ChEBI" id="CHEBI:15378"/>
        <dbReference type="ChEBI" id="CHEBI:17319"/>
        <dbReference type="ChEBI" id="CHEBI:17499"/>
        <dbReference type="ChEBI" id="CHEBI:37565"/>
        <dbReference type="ChEBI" id="CHEBI:57844"/>
        <dbReference type="ChEBI" id="CHEBI:59789"/>
        <dbReference type="ChEBI" id="CHEBI:131766"/>
        <dbReference type="EC" id="4.1.99.22"/>
    </reaction>
</comment>
<accession>A0A836ZXQ0</accession>
<comment type="similarity">
    <text evidence="10">Belongs to the radical SAM superfamily. MoaA family.</text>
</comment>
<name>A0A836ZXQ0_VIBVL</name>
<reference evidence="11" key="2">
    <citation type="submission" date="2019-01" db="EMBL/GenBank/DDBJ databases">
        <authorList>
            <consortium name="NCBI Pathogen Detection Project"/>
        </authorList>
    </citation>
    <scope>NUCLEOTIDE SEQUENCE</scope>
    <source>
        <strain evidence="11">BCW_3452</strain>
    </source>
</reference>
<feature type="binding site" evidence="10">
    <location>
        <position position="28"/>
    </location>
    <ligand>
        <name>[4Fe-4S] cluster</name>
        <dbReference type="ChEBI" id="CHEBI:49883"/>
        <label>1</label>
        <note>4Fe-4S-S-AdoMet</note>
    </ligand>
</feature>
<dbReference type="PANTHER" id="PTHR22960">
    <property type="entry name" value="MOLYBDOPTERIN COFACTOR SYNTHESIS PROTEIN A"/>
    <property type="match status" value="1"/>
</dbReference>
<comment type="pathway">
    <text evidence="10">Cofactor biosynthesis; molybdopterin biosynthesis.</text>
</comment>
<dbReference type="GO" id="GO:0006777">
    <property type="term" value="P:Mo-molybdopterin cofactor biosynthetic process"/>
    <property type="evidence" value="ECO:0007669"/>
    <property type="project" value="UniProtKB-UniRule"/>
</dbReference>
<keyword evidence="3 10" id="KW-0479">Metal-binding</keyword>
<feature type="binding site" evidence="10">
    <location>
        <position position="274"/>
    </location>
    <ligand>
        <name>[4Fe-4S] cluster</name>
        <dbReference type="ChEBI" id="CHEBI:49883"/>
        <label>2</label>
        <note>4Fe-4S-substrate</note>
    </ligand>
</feature>
<feature type="binding site" evidence="10">
    <location>
        <position position="123"/>
    </location>
    <ligand>
        <name>S-adenosyl-L-methionine</name>
        <dbReference type="ChEBI" id="CHEBI:59789"/>
    </ligand>
</feature>
<keyword evidence="9 10" id="KW-0456">Lyase</keyword>
<keyword evidence="5 10" id="KW-0408">Iron</keyword>
<dbReference type="FunFam" id="3.20.20.70:FF:000057">
    <property type="entry name" value="GTP 3',8-cyclase"/>
    <property type="match status" value="1"/>
</dbReference>
<evidence type="ECO:0000256" key="5">
    <source>
        <dbReference type="ARBA" id="ARBA00023004"/>
    </source>
</evidence>
<dbReference type="SFLD" id="SFLDG01386">
    <property type="entry name" value="main_SPASM_domain-containing"/>
    <property type="match status" value="1"/>
</dbReference>
<feature type="binding site" evidence="10">
    <location>
        <position position="68"/>
    </location>
    <ligand>
        <name>GTP</name>
        <dbReference type="ChEBI" id="CHEBI:37565"/>
    </ligand>
</feature>
<dbReference type="SMART" id="SM00729">
    <property type="entry name" value="Elp3"/>
    <property type="match status" value="1"/>
</dbReference>
<organism evidence="11">
    <name type="scientific">Vibrio vulnificus</name>
    <dbReference type="NCBI Taxonomy" id="672"/>
    <lineage>
        <taxon>Bacteria</taxon>
        <taxon>Pseudomonadati</taxon>
        <taxon>Pseudomonadota</taxon>
        <taxon>Gammaproteobacteria</taxon>
        <taxon>Vibrionales</taxon>
        <taxon>Vibrionaceae</taxon>
        <taxon>Vibrio</taxon>
    </lineage>
</organism>
<evidence type="ECO:0000256" key="1">
    <source>
        <dbReference type="ARBA" id="ARBA00022485"/>
    </source>
</evidence>
<dbReference type="GO" id="GO:1904047">
    <property type="term" value="F:S-adenosyl-L-methionine binding"/>
    <property type="evidence" value="ECO:0007669"/>
    <property type="project" value="UniProtKB-UniRule"/>
</dbReference>
<feature type="binding site" evidence="10">
    <location>
        <position position="99"/>
    </location>
    <ligand>
        <name>GTP</name>
        <dbReference type="ChEBI" id="CHEBI:37565"/>
    </ligand>
</feature>
<feature type="binding site" evidence="10">
    <location>
        <position position="31"/>
    </location>
    <ligand>
        <name>[4Fe-4S] cluster</name>
        <dbReference type="ChEBI" id="CHEBI:49883"/>
        <label>1</label>
        <note>4Fe-4S-S-AdoMet</note>
    </ligand>
</feature>
<keyword evidence="4 10" id="KW-0547">Nucleotide-binding</keyword>
<evidence type="ECO:0000256" key="10">
    <source>
        <dbReference type="HAMAP-Rule" id="MF_01225"/>
    </source>
</evidence>
<dbReference type="GO" id="GO:0046872">
    <property type="term" value="F:metal ion binding"/>
    <property type="evidence" value="ECO:0007669"/>
    <property type="project" value="UniProtKB-KW"/>
</dbReference>
<dbReference type="SFLD" id="SFLDG01383">
    <property type="entry name" value="cyclic_pyranopterin_phosphate"/>
    <property type="match status" value="1"/>
</dbReference>
<keyword evidence="7 10" id="KW-0342">GTP-binding</keyword>
<dbReference type="HAMAP" id="MF_01225_B">
    <property type="entry name" value="MoaA_B"/>
    <property type="match status" value="1"/>
</dbReference>
<feature type="binding site" evidence="10">
    <location>
        <position position="30"/>
    </location>
    <ligand>
        <name>S-adenosyl-L-methionine</name>
        <dbReference type="ChEBI" id="CHEBI:59789"/>
    </ligand>
</feature>
<dbReference type="EMBL" id="DACRBY010000015">
    <property type="protein sequence ID" value="HAS8540745.1"/>
    <property type="molecule type" value="Genomic_DNA"/>
</dbReference>
<dbReference type="InterPro" id="IPR006638">
    <property type="entry name" value="Elp3/MiaA/NifB-like_rSAM"/>
</dbReference>
<dbReference type="Proteomes" id="UP000863257">
    <property type="component" value="Unassembled WGS sequence"/>
</dbReference>
<keyword evidence="8 10" id="KW-0501">Molybdenum cofactor biosynthesis</keyword>
<dbReference type="SUPFAM" id="SSF102114">
    <property type="entry name" value="Radical SAM enzymes"/>
    <property type="match status" value="1"/>
</dbReference>
<dbReference type="AlphaFoldDB" id="A0A836ZXQ0"/>
<keyword evidence="1 10" id="KW-0004">4Fe-4S</keyword>
<dbReference type="GO" id="GO:0005525">
    <property type="term" value="F:GTP binding"/>
    <property type="evidence" value="ECO:0007669"/>
    <property type="project" value="UniProtKB-UniRule"/>
</dbReference>
<feature type="binding site" evidence="10">
    <location>
        <begin position="262"/>
        <end position="264"/>
    </location>
    <ligand>
        <name>GTP</name>
        <dbReference type="ChEBI" id="CHEBI:37565"/>
    </ligand>
</feature>
<dbReference type="InterPro" id="IPR050105">
    <property type="entry name" value="MoCo_biosynth_MoaA/MoaC"/>
</dbReference>
<comment type="cofactor">
    <cofactor evidence="10">
        <name>[4Fe-4S] cluster</name>
        <dbReference type="ChEBI" id="CHEBI:49883"/>
    </cofactor>
    <text evidence="10">Binds 2 [4Fe-4S] clusters. Binds 1 [4Fe-4S] cluster coordinated with 3 cysteines and an exchangeable S-adenosyl-L-methionine and 1 [4Fe-4S] cluster coordinated with 3 cysteines and the GTP-derived substrate.</text>
</comment>
<dbReference type="RefSeq" id="WP_017790688.1">
    <property type="nucleotide sequence ID" value="NZ_CP016321.1"/>
</dbReference>
<evidence type="ECO:0000256" key="3">
    <source>
        <dbReference type="ARBA" id="ARBA00022723"/>
    </source>
</evidence>
<feature type="binding site" evidence="10">
    <location>
        <position position="257"/>
    </location>
    <ligand>
        <name>[4Fe-4S] cluster</name>
        <dbReference type="ChEBI" id="CHEBI:49883"/>
        <label>2</label>
        <note>4Fe-4S-substrate</note>
    </ligand>
</feature>
<dbReference type="NCBIfam" id="TIGR02666">
    <property type="entry name" value="moaA"/>
    <property type="match status" value="1"/>
</dbReference>
<evidence type="ECO:0000256" key="9">
    <source>
        <dbReference type="ARBA" id="ARBA00023239"/>
    </source>
</evidence>